<dbReference type="Proteomes" id="UP000011087">
    <property type="component" value="Unassembled WGS sequence"/>
</dbReference>
<dbReference type="RefSeq" id="XP_005840036.1">
    <property type="nucleotide sequence ID" value="XM_005839979.1"/>
</dbReference>
<dbReference type="EnsemblProtists" id="EKX53056">
    <property type="protein sequence ID" value="EKX53056"/>
    <property type="gene ID" value="GUITHDRAFT_133435"/>
</dbReference>
<evidence type="ECO:0000313" key="4">
    <source>
        <dbReference type="EMBL" id="EKX53056.1"/>
    </source>
</evidence>
<dbReference type="PaxDb" id="55529-EKX53056"/>
<feature type="compositionally biased region" description="Low complexity" evidence="1">
    <location>
        <begin position="201"/>
        <end position="225"/>
    </location>
</feature>
<keyword evidence="3" id="KW-0732">Signal</keyword>
<evidence type="ECO:0000256" key="1">
    <source>
        <dbReference type="SAM" id="MobiDB-lite"/>
    </source>
</evidence>
<feature type="chain" id="PRO_5008772024" evidence="3">
    <location>
        <begin position="19"/>
        <end position="1451"/>
    </location>
</feature>
<keyword evidence="2" id="KW-1133">Transmembrane helix</keyword>
<feature type="compositionally biased region" description="Low complexity" evidence="1">
    <location>
        <begin position="126"/>
        <end position="152"/>
    </location>
</feature>
<evidence type="ECO:0000256" key="3">
    <source>
        <dbReference type="SAM" id="SignalP"/>
    </source>
</evidence>
<gene>
    <name evidence="4" type="ORF">GUITHDRAFT_133435</name>
</gene>
<dbReference type="KEGG" id="gtt:GUITHDRAFT_133435"/>
<keyword evidence="6" id="KW-1185">Reference proteome</keyword>
<feature type="region of interest" description="Disordered" evidence="1">
    <location>
        <begin position="201"/>
        <end position="231"/>
    </location>
</feature>
<dbReference type="GeneID" id="17309638"/>
<feature type="transmembrane region" description="Helical" evidence="2">
    <location>
        <begin position="448"/>
        <end position="470"/>
    </location>
</feature>
<dbReference type="EMBL" id="JH992971">
    <property type="protein sequence ID" value="EKX53056.1"/>
    <property type="molecule type" value="Genomic_DNA"/>
</dbReference>
<accession>L1JWU2</accession>
<feature type="transmembrane region" description="Helical" evidence="2">
    <location>
        <begin position="1420"/>
        <end position="1441"/>
    </location>
</feature>
<feature type="signal peptide" evidence="3">
    <location>
        <begin position="1"/>
        <end position="18"/>
    </location>
</feature>
<evidence type="ECO:0000313" key="6">
    <source>
        <dbReference type="Proteomes" id="UP000011087"/>
    </source>
</evidence>
<reference evidence="5" key="3">
    <citation type="submission" date="2015-06" db="UniProtKB">
        <authorList>
            <consortium name="EnsemblProtists"/>
        </authorList>
    </citation>
    <scope>IDENTIFICATION</scope>
</reference>
<sequence length="1451" mass="155441">MLLGVLLCAGLLASGVLGDSPTISYGSSSAGLMGSARRQVSSSLCEPPSDLKIVIGNLVASKPNIDACLQRCLPDVLSPFSQYALSSFTVATYVCPATTTPLIATPPPSLANFTGNHTTAALGSVSPTNSTTAEATTSTTPAPVTTSTTSASLGSVENTTSIQQTTIAATPTENYTIVTGINSTASNTSIADTTSSAQTSTTVIPSTSTSPLTTSTVETSTPAPTNTSGIPVTSNFSIPSVTPPPSISFTGTCTTCPDYLIQFMTCMCSSCCQTVKDTFDKIVFPASTFLSSTCMNATCSYVPPLLPTTTPIPTTPPPAAALSPALKAQADTASAVVAVVVAATVAGSVAGSVAGAVAGSSAAPAPGASIYQLIGATQFMGLFGSMLDDTPVPSSTAPPTNNRRLLATEQKQENEGQAFSSAFAWANLRFDGIFSLKKDTCAGAYMQGYFGVAGTFIAGLGAALILRLILLHGVSRIFQNVSGATPAKPPKGMGFGEHELHVVKTSHLGLCQITGILMAIGKYAYCPCGWLNKAAWAMAFMWLISVPAGFLVFMAWYIIKSKRNSDITFKRNENSCTWSEFFGKVMAAKGTAEDFCEPNVIYASFKILFGVTGVLFVLLGLRGSLSGNYIECNASARCTCVGDECALTIVFWILGVIIAFLPPALNTKLGRHFVIFNTNLVSAAVGKKYVMDSNGVVDEVKTGGTNCLAPLLNVLGDLVAKLNTMTDPRVQKGLRNRGKWEKKDNFSMFYEEYNEYGGYFACFVMLKNLFIGILLVTDPFPLVDPTAKAWCITVLFLSEVIILFFFSPDIDAINGLKMGVQQLQQTVIMLIATLTVSGKVNKDVGISAVITFSTIQVVLAMPEQIWGVIRSFVAPAAKPGMKGFPMTATELRAKKLASTGIMQKYHLARSSISDLKPIGSSLMSGKLPAVFTELFTNDKLLLKLNTLKPGCLNPFFKQVFDMDMIREGLSTIAEEVTLLSSHINQLLEVEWESASDFLVGIQSFFGIKNCLEGFTNVFRHLTSGDLKVAMQACLECPDLLVSLESLATENGVISSLEEMLRKIMKHQSIQSCLAELESKVPEQILPSFDALAEIDWEASGIISEFAVVCGSIMNDLKLLEASVKGQMELAFSFPRDIFARLDGNMAIDALKTVALSIPAPLDQAFSKMLELQALKPAITELLAKLNVSDFLGAITVFFKDPKVFDLLGKFLPTNMLEEVIKKVWMDETILARLKAMSAKFPVISPELNALIKLDFQAPDLLSTFTAKMSELQLAIMKPEFNILNQISFPGDLLSSLDPRVIVGCIGPILMPLEKIFKVKLPDHLQDMLKNVDVPAIELPKAQLPDFQVVIKKIIGMIDPEQFTDILDEIKNSLPGPAQELMGGAFTAAKELSAQKPEVPQMDREAQNLPTKAWWRYPETWFLSFIGLCAAITLFIMAAMAASSDCGCVCKA</sequence>
<protein>
    <submittedName>
        <fullName evidence="4 5">Uncharacterized protein</fullName>
    </submittedName>
</protein>
<dbReference type="STRING" id="905079.L1JWU2"/>
<feature type="transmembrane region" description="Helical" evidence="2">
    <location>
        <begin position="789"/>
        <end position="807"/>
    </location>
</feature>
<feature type="transmembrane region" description="Helical" evidence="2">
    <location>
        <begin position="600"/>
        <end position="621"/>
    </location>
</feature>
<proteinExistence type="predicted"/>
<feature type="region of interest" description="Disordered" evidence="1">
    <location>
        <begin position="123"/>
        <end position="157"/>
    </location>
</feature>
<organism evidence="4">
    <name type="scientific">Guillardia theta (strain CCMP2712)</name>
    <name type="common">Cryptophyte</name>
    <dbReference type="NCBI Taxonomy" id="905079"/>
    <lineage>
        <taxon>Eukaryota</taxon>
        <taxon>Cryptophyceae</taxon>
        <taxon>Pyrenomonadales</taxon>
        <taxon>Geminigeraceae</taxon>
        <taxon>Guillardia</taxon>
    </lineage>
</organism>
<evidence type="ECO:0000256" key="2">
    <source>
        <dbReference type="SAM" id="Phobius"/>
    </source>
</evidence>
<evidence type="ECO:0000313" key="5">
    <source>
        <dbReference type="EnsemblProtists" id="EKX53056"/>
    </source>
</evidence>
<feature type="transmembrane region" description="Helical" evidence="2">
    <location>
        <begin position="539"/>
        <end position="559"/>
    </location>
</feature>
<name>L1JWU2_GUITC</name>
<keyword evidence="2" id="KW-0472">Membrane</keyword>
<feature type="transmembrane region" description="Helical" evidence="2">
    <location>
        <begin position="641"/>
        <end position="661"/>
    </location>
</feature>
<feature type="transmembrane region" description="Helical" evidence="2">
    <location>
        <begin position="756"/>
        <end position="777"/>
    </location>
</feature>
<reference evidence="6" key="2">
    <citation type="submission" date="2012-11" db="EMBL/GenBank/DDBJ databases">
        <authorList>
            <person name="Kuo A."/>
            <person name="Curtis B.A."/>
            <person name="Tanifuji G."/>
            <person name="Burki F."/>
            <person name="Gruber A."/>
            <person name="Irimia M."/>
            <person name="Maruyama S."/>
            <person name="Arias M.C."/>
            <person name="Ball S.G."/>
            <person name="Gile G.H."/>
            <person name="Hirakawa Y."/>
            <person name="Hopkins J.F."/>
            <person name="Rensing S.A."/>
            <person name="Schmutz J."/>
            <person name="Symeonidi A."/>
            <person name="Elias M."/>
            <person name="Eveleigh R.J."/>
            <person name="Herman E.K."/>
            <person name="Klute M.J."/>
            <person name="Nakayama T."/>
            <person name="Obornik M."/>
            <person name="Reyes-Prieto A."/>
            <person name="Armbrust E.V."/>
            <person name="Aves S.J."/>
            <person name="Beiko R.G."/>
            <person name="Coutinho P."/>
            <person name="Dacks J.B."/>
            <person name="Durnford D.G."/>
            <person name="Fast N.M."/>
            <person name="Green B.R."/>
            <person name="Grisdale C."/>
            <person name="Hempe F."/>
            <person name="Henrissat B."/>
            <person name="Hoppner M.P."/>
            <person name="Ishida K.-I."/>
            <person name="Kim E."/>
            <person name="Koreny L."/>
            <person name="Kroth P.G."/>
            <person name="Liu Y."/>
            <person name="Malik S.-B."/>
            <person name="Maier U.G."/>
            <person name="McRose D."/>
            <person name="Mock T."/>
            <person name="Neilson J.A."/>
            <person name="Onodera N.T."/>
            <person name="Poole A.M."/>
            <person name="Pritham E.J."/>
            <person name="Richards T.A."/>
            <person name="Rocap G."/>
            <person name="Roy S.W."/>
            <person name="Sarai C."/>
            <person name="Schaack S."/>
            <person name="Shirato S."/>
            <person name="Slamovits C.H."/>
            <person name="Spencer D.F."/>
            <person name="Suzuki S."/>
            <person name="Worden A.Z."/>
            <person name="Zauner S."/>
            <person name="Barry K."/>
            <person name="Bell C."/>
            <person name="Bharti A.K."/>
            <person name="Crow J.A."/>
            <person name="Grimwood J."/>
            <person name="Kramer R."/>
            <person name="Lindquist E."/>
            <person name="Lucas S."/>
            <person name="Salamov A."/>
            <person name="McFadden G.I."/>
            <person name="Lane C.E."/>
            <person name="Keeling P.J."/>
            <person name="Gray M.W."/>
            <person name="Grigoriev I.V."/>
            <person name="Archibald J.M."/>
        </authorList>
    </citation>
    <scope>NUCLEOTIDE SEQUENCE</scope>
    <source>
        <strain evidence="6">CCMP2712</strain>
    </source>
</reference>
<dbReference type="HOGENOM" id="CLU_251308_0_0_1"/>
<keyword evidence="2" id="KW-0812">Transmembrane</keyword>
<reference evidence="4 6" key="1">
    <citation type="journal article" date="2012" name="Nature">
        <title>Algal genomes reveal evolutionary mosaicism and the fate of nucleomorphs.</title>
        <authorList>
            <consortium name="DOE Joint Genome Institute"/>
            <person name="Curtis B.A."/>
            <person name="Tanifuji G."/>
            <person name="Burki F."/>
            <person name="Gruber A."/>
            <person name="Irimia M."/>
            <person name="Maruyama S."/>
            <person name="Arias M.C."/>
            <person name="Ball S.G."/>
            <person name="Gile G.H."/>
            <person name="Hirakawa Y."/>
            <person name="Hopkins J.F."/>
            <person name="Kuo A."/>
            <person name="Rensing S.A."/>
            <person name="Schmutz J."/>
            <person name="Symeonidi A."/>
            <person name="Elias M."/>
            <person name="Eveleigh R.J."/>
            <person name="Herman E.K."/>
            <person name="Klute M.J."/>
            <person name="Nakayama T."/>
            <person name="Obornik M."/>
            <person name="Reyes-Prieto A."/>
            <person name="Armbrust E.V."/>
            <person name="Aves S.J."/>
            <person name="Beiko R.G."/>
            <person name="Coutinho P."/>
            <person name="Dacks J.B."/>
            <person name="Durnford D.G."/>
            <person name="Fast N.M."/>
            <person name="Green B.R."/>
            <person name="Grisdale C.J."/>
            <person name="Hempel F."/>
            <person name="Henrissat B."/>
            <person name="Hoppner M.P."/>
            <person name="Ishida K."/>
            <person name="Kim E."/>
            <person name="Koreny L."/>
            <person name="Kroth P.G."/>
            <person name="Liu Y."/>
            <person name="Malik S.B."/>
            <person name="Maier U.G."/>
            <person name="McRose D."/>
            <person name="Mock T."/>
            <person name="Neilson J.A."/>
            <person name="Onodera N.T."/>
            <person name="Poole A.M."/>
            <person name="Pritham E.J."/>
            <person name="Richards T.A."/>
            <person name="Rocap G."/>
            <person name="Roy S.W."/>
            <person name="Sarai C."/>
            <person name="Schaack S."/>
            <person name="Shirato S."/>
            <person name="Slamovits C.H."/>
            <person name="Spencer D.F."/>
            <person name="Suzuki S."/>
            <person name="Worden A.Z."/>
            <person name="Zauner S."/>
            <person name="Barry K."/>
            <person name="Bell C."/>
            <person name="Bharti A.K."/>
            <person name="Crow J.A."/>
            <person name="Grimwood J."/>
            <person name="Kramer R."/>
            <person name="Lindquist E."/>
            <person name="Lucas S."/>
            <person name="Salamov A."/>
            <person name="McFadden G.I."/>
            <person name="Lane C.E."/>
            <person name="Keeling P.J."/>
            <person name="Gray M.W."/>
            <person name="Grigoriev I.V."/>
            <person name="Archibald J.M."/>
        </authorList>
    </citation>
    <scope>NUCLEOTIDE SEQUENCE</scope>
    <source>
        <strain evidence="4 6">CCMP2712</strain>
    </source>
</reference>